<dbReference type="Gene3D" id="3.90.79.10">
    <property type="entry name" value="Nucleoside Triphosphate Pyrophosphohydrolase"/>
    <property type="match status" value="1"/>
</dbReference>
<dbReference type="PANTHER" id="PTHR43046">
    <property type="entry name" value="GDP-MANNOSE MANNOSYL HYDROLASE"/>
    <property type="match status" value="1"/>
</dbReference>
<dbReference type="SUPFAM" id="SSF52540">
    <property type="entry name" value="P-loop containing nucleoside triphosphate hydrolases"/>
    <property type="match status" value="1"/>
</dbReference>
<dbReference type="PRINTS" id="PR00502">
    <property type="entry name" value="NUDIXFAMILY"/>
</dbReference>
<evidence type="ECO:0000256" key="6">
    <source>
        <dbReference type="SAM" id="MobiDB-lite"/>
    </source>
</evidence>
<evidence type="ECO:0000256" key="5">
    <source>
        <dbReference type="RuleBase" id="RU003476"/>
    </source>
</evidence>
<keyword evidence="3 5" id="KW-0378">Hydrolase</keyword>
<dbReference type="Proteomes" id="UP000657385">
    <property type="component" value="Unassembled WGS sequence"/>
</dbReference>
<proteinExistence type="inferred from homology"/>
<dbReference type="Pfam" id="PF00293">
    <property type="entry name" value="NUDIX"/>
    <property type="match status" value="1"/>
</dbReference>
<evidence type="ECO:0000256" key="3">
    <source>
        <dbReference type="ARBA" id="ARBA00022801"/>
    </source>
</evidence>
<dbReference type="InterPro" id="IPR020084">
    <property type="entry name" value="NUDIX_hydrolase_CS"/>
</dbReference>
<dbReference type="PROSITE" id="PS00893">
    <property type="entry name" value="NUDIX_BOX"/>
    <property type="match status" value="1"/>
</dbReference>
<dbReference type="GO" id="GO:0016787">
    <property type="term" value="F:hydrolase activity"/>
    <property type="evidence" value="ECO:0007669"/>
    <property type="project" value="UniProtKB-KW"/>
</dbReference>
<name>A0A931FDT8_9ACTN</name>
<keyword evidence="4" id="KW-0460">Magnesium</keyword>
<evidence type="ECO:0000256" key="2">
    <source>
        <dbReference type="ARBA" id="ARBA00005582"/>
    </source>
</evidence>
<comment type="cofactor">
    <cofactor evidence="1">
        <name>Mg(2+)</name>
        <dbReference type="ChEBI" id="CHEBI:18420"/>
    </cofactor>
</comment>
<dbReference type="RefSeq" id="WP_196193675.1">
    <property type="nucleotide sequence ID" value="NZ_JADPRT010000004.1"/>
</dbReference>
<dbReference type="CDD" id="cd18876">
    <property type="entry name" value="NUDIX_Hydrolase"/>
    <property type="match status" value="1"/>
</dbReference>
<dbReference type="InterPro" id="IPR000086">
    <property type="entry name" value="NUDIX_hydrolase_dom"/>
</dbReference>
<protein>
    <submittedName>
        <fullName evidence="8">NUDIX domain-containing protein</fullName>
    </submittedName>
</protein>
<evidence type="ECO:0000313" key="8">
    <source>
        <dbReference type="EMBL" id="MBF9068480.1"/>
    </source>
</evidence>
<sequence length="382" mass="41217">MIVWLNGAFGAGKSTTVRELHRLLPGSHIVDPEDVGALLRRLLPPDARSAHTDFQDLVAWRRLVPDTLTALRAQLGEDVPLLVPMALHRQDYRDEIFGALASCRIEVHHVVLHAEETVLRSRIEADQDDARARGWRLAHLDAYAEALTWLRRDASVVDTAGLTPAQAAEQVLAVLRAGDARVPIVQDPVAVGDTVAAAVLLFDEEDRVLLVDPVYKAGWEFPGGVVEVGEAPTAAAVREAFEELGLELAEESLRLLAVDWEPHRGPRSGGLRLMFDAGRLAAVDRARLTLPAAELRQWRFVSPADASDHLAPNKLARLRGALAARESGEVLYLEAGRAAGDGKAGTTAAGGNTAGDRWAAADRERDRPDGVDEPQGGLNQAG</sequence>
<feature type="region of interest" description="Disordered" evidence="6">
    <location>
        <begin position="340"/>
        <end position="382"/>
    </location>
</feature>
<feature type="compositionally biased region" description="Basic and acidic residues" evidence="6">
    <location>
        <begin position="359"/>
        <end position="370"/>
    </location>
</feature>
<dbReference type="Pfam" id="PF13671">
    <property type="entry name" value="AAA_33"/>
    <property type="match status" value="1"/>
</dbReference>
<dbReference type="InterPro" id="IPR020476">
    <property type="entry name" value="Nudix_hydrolase"/>
</dbReference>
<evidence type="ECO:0000313" key="9">
    <source>
        <dbReference type="Proteomes" id="UP000657385"/>
    </source>
</evidence>
<dbReference type="AlphaFoldDB" id="A0A931FDT8"/>
<dbReference type="InterPro" id="IPR027417">
    <property type="entry name" value="P-loop_NTPase"/>
</dbReference>
<feature type="compositionally biased region" description="Low complexity" evidence="6">
    <location>
        <begin position="344"/>
        <end position="358"/>
    </location>
</feature>
<dbReference type="Gene3D" id="3.40.50.300">
    <property type="entry name" value="P-loop containing nucleotide triphosphate hydrolases"/>
    <property type="match status" value="1"/>
</dbReference>
<accession>A0A931FDT8</accession>
<dbReference type="PANTHER" id="PTHR43046:SF12">
    <property type="entry name" value="GDP-MANNOSE MANNOSYL HYDROLASE"/>
    <property type="match status" value="1"/>
</dbReference>
<feature type="domain" description="Nudix hydrolase" evidence="7">
    <location>
        <begin position="192"/>
        <end position="323"/>
    </location>
</feature>
<evidence type="ECO:0000256" key="4">
    <source>
        <dbReference type="ARBA" id="ARBA00022842"/>
    </source>
</evidence>
<keyword evidence="9" id="KW-1185">Reference proteome</keyword>
<reference evidence="8" key="1">
    <citation type="submission" date="2020-11" db="EMBL/GenBank/DDBJ databases">
        <title>Isolation and identification of active actinomycetes.</title>
        <authorList>
            <person name="Yu B."/>
        </authorList>
    </citation>
    <scope>NUCLEOTIDE SEQUENCE</scope>
    <source>
        <strain evidence="8">NEAU-YB345</strain>
    </source>
</reference>
<evidence type="ECO:0000259" key="7">
    <source>
        <dbReference type="PROSITE" id="PS51462"/>
    </source>
</evidence>
<evidence type="ECO:0000256" key="1">
    <source>
        <dbReference type="ARBA" id="ARBA00001946"/>
    </source>
</evidence>
<comment type="caution">
    <text evidence="8">The sequence shown here is derived from an EMBL/GenBank/DDBJ whole genome shotgun (WGS) entry which is preliminary data.</text>
</comment>
<dbReference type="EMBL" id="JADPRT010000004">
    <property type="protein sequence ID" value="MBF9068480.1"/>
    <property type="molecule type" value="Genomic_DNA"/>
</dbReference>
<dbReference type="PROSITE" id="PS51462">
    <property type="entry name" value="NUDIX"/>
    <property type="match status" value="1"/>
</dbReference>
<dbReference type="InterPro" id="IPR015797">
    <property type="entry name" value="NUDIX_hydrolase-like_dom_sf"/>
</dbReference>
<organism evidence="8 9">
    <name type="scientific">Streptacidiphilus fuscans</name>
    <dbReference type="NCBI Taxonomy" id="2789292"/>
    <lineage>
        <taxon>Bacteria</taxon>
        <taxon>Bacillati</taxon>
        <taxon>Actinomycetota</taxon>
        <taxon>Actinomycetes</taxon>
        <taxon>Kitasatosporales</taxon>
        <taxon>Streptomycetaceae</taxon>
        <taxon>Streptacidiphilus</taxon>
    </lineage>
</organism>
<dbReference type="SUPFAM" id="SSF55811">
    <property type="entry name" value="Nudix"/>
    <property type="match status" value="1"/>
</dbReference>
<gene>
    <name evidence="8" type="ORF">I2501_10600</name>
</gene>
<comment type="similarity">
    <text evidence="2 5">Belongs to the Nudix hydrolase family.</text>
</comment>